<dbReference type="SMART" id="SM00132">
    <property type="entry name" value="LIM"/>
    <property type="match status" value="1"/>
</dbReference>
<evidence type="ECO:0000256" key="3">
    <source>
        <dbReference type="ARBA" id="ARBA00022833"/>
    </source>
</evidence>
<dbReference type="Gene3D" id="2.10.110.10">
    <property type="entry name" value="Cysteine Rich Protein"/>
    <property type="match status" value="1"/>
</dbReference>
<evidence type="ECO:0000256" key="1">
    <source>
        <dbReference type="ARBA" id="ARBA00022723"/>
    </source>
</evidence>
<gene>
    <name evidence="8" type="ORF">PoB_002865400</name>
</gene>
<dbReference type="FunFam" id="2.10.110.10:FF:000015">
    <property type="entry name" value="LIM domain only 3"/>
    <property type="match status" value="1"/>
</dbReference>
<feature type="region of interest" description="Disordered" evidence="6">
    <location>
        <begin position="54"/>
        <end position="173"/>
    </location>
</feature>
<keyword evidence="1 5" id="KW-0479">Metal-binding</keyword>
<dbReference type="GO" id="GO:0046872">
    <property type="term" value="F:metal ion binding"/>
    <property type="evidence" value="ECO:0007669"/>
    <property type="project" value="UniProtKB-KW"/>
</dbReference>
<accession>A0AAV4A3A2</accession>
<keyword evidence="4 5" id="KW-0440">LIM domain</keyword>
<feature type="compositionally biased region" description="Low complexity" evidence="6">
    <location>
        <begin position="68"/>
        <end position="85"/>
    </location>
</feature>
<dbReference type="AlphaFoldDB" id="A0AAV4A3A2"/>
<dbReference type="Pfam" id="PF00412">
    <property type="entry name" value="LIM"/>
    <property type="match status" value="1"/>
</dbReference>
<dbReference type="InterPro" id="IPR050945">
    <property type="entry name" value="LMO_RBTN_TF"/>
</dbReference>
<dbReference type="Proteomes" id="UP000735302">
    <property type="component" value="Unassembled WGS sequence"/>
</dbReference>
<dbReference type="InterPro" id="IPR001781">
    <property type="entry name" value="Znf_LIM"/>
</dbReference>
<feature type="domain" description="LIM zinc-binding" evidence="7">
    <location>
        <begin position="187"/>
        <end position="249"/>
    </location>
</feature>
<dbReference type="CDD" id="cd09386">
    <property type="entry name" value="LIM1_LMO4"/>
    <property type="match status" value="1"/>
</dbReference>
<sequence length="362" mass="38288">MTISSPCTGPGVGCDDDFIVIASGRESVVMTISSQRMGPGVGYQHPVRHLVLPPGSSAYAPSPPPMMRPGSNSSSGGNNSMMMNNSHHHSYPPGPHSYNPGGGPGPQPNPSNNNNNNAMMMMGTPGVMGPTGGPHHINSPSGISVNNNNNNNSGGGGIPGNTYHHNGGASGPVTVNNQHQVPGGNPKQCAGCGVRIQDRFLLLAMDRYWHTGCLKCSCCQAQLGEIGTSCFTKAGMILCRNDYIRAQSSGVLKARDHHSKLMVALELEITIVKKGYMAQSSGVLKARDHHSQGDRNFDGRILCVSISAFIRAQFSGVLKARDHHSKLVVALELEITIVKKGYMAQSSGVLKARDHHSKVVVT</sequence>
<evidence type="ECO:0000313" key="9">
    <source>
        <dbReference type="Proteomes" id="UP000735302"/>
    </source>
</evidence>
<comment type="caution">
    <text evidence="8">The sequence shown here is derived from an EMBL/GenBank/DDBJ whole genome shotgun (WGS) entry which is preliminary data.</text>
</comment>
<protein>
    <submittedName>
        <fullName evidence="8">LIM domain transcription factor lmo4-like</fullName>
    </submittedName>
</protein>
<name>A0AAV4A3A2_9GAST</name>
<evidence type="ECO:0000256" key="6">
    <source>
        <dbReference type="SAM" id="MobiDB-lite"/>
    </source>
</evidence>
<dbReference type="PROSITE" id="PS00478">
    <property type="entry name" value="LIM_DOMAIN_1"/>
    <property type="match status" value="1"/>
</dbReference>
<evidence type="ECO:0000256" key="4">
    <source>
        <dbReference type="ARBA" id="ARBA00023038"/>
    </source>
</evidence>
<proteinExistence type="predicted"/>
<dbReference type="PANTHER" id="PTHR45787">
    <property type="entry name" value="LD11652P"/>
    <property type="match status" value="1"/>
</dbReference>
<keyword evidence="2" id="KW-0677">Repeat</keyword>
<evidence type="ECO:0000259" key="7">
    <source>
        <dbReference type="PROSITE" id="PS50023"/>
    </source>
</evidence>
<evidence type="ECO:0000256" key="5">
    <source>
        <dbReference type="PROSITE-ProRule" id="PRU00125"/>
    </source>
</evidence>
<evidence type="ECO:0000313" key="8">
    <source>
        <dbReference type="EMBL" id="GFO02149.1"/>
    </source>
</evidence>
<dbReference type="SUPFAM" id="SSF57716">
    <property type="entry name" value="Glucocorticoid receptor-like (DNA-binding domain)"/>
    <property type="match status" value="2"/>
</dbReference>
<dbReference type="EMBL" id="BLXT01003574">
    <property type="protein sequence ID" value="GFO02149.1"/>
    <property type="molecule type" value="Genomic_DNA"/>
</dbReference>
<feature type="compositionally biased region" description="Low complexity" evidence="6">
    <location>
        <begin position="110"/>
        <end position="152"/>
    </location>
</feature>
<keyword evidence="3 5" id="KW-0862">Zinc</keyword>
<organism evidence="8 9">
    <name type="scientific">Plakobranchus ocellatus</name>
    <dbReference type="NCBI Taxonomy" id="259542"/>
    <lineage>
        <taxon>Eukaryota</taxon>
        <taxon>Metazoa</taxon>
        <taxon>Spiralia</taxon>
        <taxon>Lophotrochozoa</taxon>
        <taxon>Mollusca</taxon>
        <taxon>Gastropoda</taxon>
        <taxon>Heterobranchia</taxon>
        <taxon>Euthyneura</taxon>
        <taxon>Panpulmonata</taxon>
        <taxon>Sacoglossa</taxon>
        <taxon>Placobranchoidea</taxon>
        <taxon>Plakobranchidae</taxon>
        <taxon>Plakobranchus</taxon>
    </lineage>
</organism>
<evidence type="ECO:0000256" key="2">
    <source>
        <dbReference type="ARBA" id="ARBA00022737"/>
    </source>
</evidence>
<reference evidence="8 9" key="1">
    <citation type="journal article" date="2021" name="Elife">
        <title>Chloroplast acquisition without the gene transfer in kleptoplastic sea slugs, Plakobranchus ocellatus.</title>
        <authorList>
            <person name="Maeda T."/>
            <person name="Takahashi S."/>
            <person name="Yoshida T."/>
            <person name="Shimamura S."/>
            <person name="Takaki Y."/>
            <person name="Nagai Y."/>
            <person name="Toyoda A."/>
            <person name="Suzuki Y."/>
            <person name="Arimoto A."/>
            <person name="Ishii H."/>
            <person name="Satoh N."/>
            <person name="Nishiyama T."/>
            <person name="Hasebe M."/>
            <person name="Maruyama T."/>
            <person name="Minagawa J."/>
            <person name="Obokata J."/>
            <person name="Shigenobu S."/>
        </authorList>
    </citation>
    <scope>NUCLEOTIDE SEQUENCE [LARGE SCALE GENOMIC DNA]</scope>
</reference>
<keyword evidence="9" id="KW-1185">Reference proteome</keyword>
<dbReference type="PANTHER" id="PTHR45787:SF13">
    <property type="entry name" value="LD11652P"/>
    <property type="match status" value="1"/>
</dbReference>
<dbReference type="PROSITE" id="PS50023">
    <property type="entry name" value="LIM_DOMAIN_2"/>
    <property type="match status" value="1"/>
</dbReference>